<dbReference type="RefSeq" id="WP_071311060.1">
    <property type="nucleotide sequence ID" value="NZ_MLQR01000050.1"/>
</dbReference>
<reference evidence="1 2" key="1">
    <citation type="submission" date="2016-10" db="EMBL/GenBank/DDBJ databases">
        <title>Draft genome sequences of four alkaliphilic bacteria belonging to the Anaerobacillus genus.</title>
        <authorList>
            <person name="Bassil N.M."/>
            <person name="Lloyd J.R."/>
        </authorList>
    </citation>
    <scope>NUCLEOTIDE SEQUENCE [LARGE SCALE GENOMIC DNA]</scope>
    <source>
        <strain evidence="1 2">DSM 18345</strain>
    </source>
</reference>
<comment type="caution">
    <text evidence="1">The sequence shown here is derived from an EMBL/GenBank/DDBJ whole genome shotgun (WGS) entry which is preliminary data.</text>
</comment>
<accession>A0A1S2LFL1</accession>
<proteinExistence type="predicted"/>
<dbReference type="EMBL" id="MLQR01000050">
    <property type="protein sequence ID" value="OIJ10487.1"/>
    <property type="molecule type" value="Genomic_DNA"/>
</dbReference>
<dbReference type="Pfam" id="PF19651">
    <property type="entry name" value="DUF6154"/>
    <property type="match status" value="1"/>
</dbReference>
<sequence length="86" mass="10072">MKIIDDVFEMYRNHLTGDEEDIFVIIYGILDGMKTSDLEKVFLELNEEEKFEMVALYLYEKLRLKMSEEGIGHIGNDDDQGTNILH</sequence>
<protein>
    <recommendedName>
        <fullName evidence="3">Cytosolic protein</fullName>
    </recommendedName>
</protein>
<organism evidence="1 2">
    <name type="scientific">Anaerobacillus alkalilacustris</name>
    <dbReference type="NCBI Taxonomy" id="393763"/>
    <lineage>
        <taxon>Bacteria</taxon>
        <taxon>Bacillati</taxon>
        <taxon>Bacillota</taxon>
        <taxon>Bacilli</taxon>
        <taxon>Bacillales</taxon>
        <taxon>Bacillaceae</taxon>
        <taxon>Anaerobacillus</taxon>
    </lineage>
</organism>
<dbReference type="Proteomes" id="UP000179524">
    <property type="component" value="Unassembled WGS sequence"/>
</dbReference>
<evidence type="ECO:0000313" key="2">
    <source>
        <dbReference type="Proteomes" id="UP000179524"/>
    </source>
</evidence>
<name>A0A1S2LFL1_9BACI</name>
<evidence type="ECO:0008006" key="3">
    <source>
        <dbReference type="Google" id="ProtNLM"/>
    </source>
</evidence>
<dbReference type="AlphaFoldDB" id="A0A1S2LFL1"/>
<gene>
    <name evidence="1" type="ORF">BKP37_18300</name>
</gene>
<dbReference type="OrthoDB" id="2381948at2"/>
<keyword evidence="2" id="KW-1185">Reference proteome</keyword>
<evidence type="ECO:0000313" key="1">
    <source>
        <dbReference type="EMBL" id="OIJ10487.1"/>
    </source>
</evidence>
<dbReference type="InterPro" id="IPR046152">
    <property type="entry name" value="DUF6154"/>
</dbReference>